<protein>
    <submittedName>
        <fullName evidence="2">Uncharacterized protein</fullName>
    </submittedName>
</protein>
<evidence type="ECO:0000313" key="2">
    <source>
        <dbReference type="EMBL" id="AZU99602.1"/>
    </source>
</evidence>
<reference evidence="2" key="1">
    <citation type="submission" date="2018-12" db="EMBL/GenBank/DDBJ databases">
        <title>Characterization of a N4-like bacteriophage infecting a coral-derived Vibrio strain.</title>
        <authorList>
            <person name="Huang S."/>
        </authorList>
    </citation>
    <scope>NUCLEOTIDE SEQUENCE [LARGE SCALE GENOMIC DNA]</scope>
</reference>
<dbReference type="EMBL" id="MK301608">
    <property type="protein sequence ID" value="AZU99602.1"/>
    <property type="molecule type" value="Genomic_DNA"/>
</dbReference>
<proteinExistence type="predicted"/>
<dbReference type="Proteomes" id="UP000290131">
    <property type="component" value="Segment"/>
</dbReference>
<organism evidence="2">
    <name type="scientific">Vibrio virus vB_VspP_SBP1</name>
    <dbReference type="NCBI Taxonomy" id="2500581"/>
    <lineage>
        <taxon>Viruses</taxon>
        <taxon>Duplodnaviria</taxon>
        <taxon>Heunggongvirae</taxon>
        <taxon>Uroviricota</taxon>
        <taxon>Caudoviricetes</taxon>
        <taxon>Schitoviridae</taxon>
        <taxon>Electravirus</taxon>
        <taxon>Electravirus Sbp1</taxon>
    </lineage>
</organism>
<name>A0A3T0IIF2_9CAUD</name>
<evidence type="ECO:0000256" key="1">
    <source>
        <dbReference type="SAM" id="MobiDB-lite"/>
    </source>
</evidence>
<accession>A0A3T0IIF2</accession>
<gene>
    <name evidence="2" type="ORF">SBP1_gp010</name>
</gene>
<feature type="region of interest" description="Disordered" evidence="1">
    <location>
        <begin position="79"/>
        <end position="127"/>
    </location>
</feature>
<keyword evidence="3" id="KW-1185">Reference proteome</keyword>
<evidence type="ECO:0000313" key="3">
    <source>
        <dbReference type="Proteomes" id="UP000290131"/>
    </source>
</evidence>
<sequence length="127" mass="15153">MNFGANISWNKKEMVRALIEERIPRRRPTNREEIPACIKWNQYARWIEKSDDYQTIQQYVDAQTAFDTPDEWFKHLVQQHKEDSKRGRVRQWYADGNLEEDRTDRQAQGGSRKKGGRVGWPSTKTIK</sequence>